<dbReference type="AlphaFoldDB" id="A0A834W1T4"/>
<protein>
    <submittedName>
        <fullName evidence="1">Uncharacterized protein</fullName>
    </submittedName>
</protein>
<reference evidence="1" key="1">
    <citation type="submission" date="2020-09" db="EMBL/GenBank/DDBJ databases">
        <title>Genome-Enabled Discovery of Anthraquinone Biosynthesis in Senna tora.</title>
        <authorList>
            <person name="Kang S.-H."/>
            <person name="Pandey R.P."/>
            <person name="Lee C.-M."/>
            <person name="Sim J.-S."/>
            <person name="Jeong J.-T."/>
            <person name="Choi B.-S."/>
            <person name="Jung M."/>
            <person name="Ginzburg D."/>
            <person name="Zhao K."/>
            <person name="Won S.Y."/>
            <person name="Oh T.-J."/>
            <person name="Yu Y."/>
            <person name="Kim N.-H."/>
            <person name="Lee O.R."/>
            <person name="Lee T.-H."/>
            <person name="Bashyal P."/>
            <person name="Kim T.-S."/>
            <person name="Lee W.-H."/>
            <person name="Kawkins C."/>
            <person name="Kim C.-K."/>
            <person name="Kim J.S."/>
            <person name="Ahn B.O."/>
            <person name="Rhee S.Y."/>
            <person name="Sohng J.K."/>
        </authorList>
    </citation>
    <scope>NUCLEOTIDE SEQUENCE</scope>
    <source>
        <tissue evidence="1">Leaf</tissue>
    </source>
</reference>
<organism evidence="1 2">
    <name type="scientific">Senna tora</name>
    <dbReference type="NCBI Taxonomy" id="362788"/>
    <lineage>
        <taxon>Eukaryota</taxon>
        <taxon>Viridiplantae</taxon>
        <taxon>Streptophyta</taxon>
        <taxon>Embryophyta</taxon>
        <taxon>Tracheophyta</taxon>
        <taxon>Spermatophyta</taxon>
        <taxon>Magnoliopsida</taxon>
        <taxon>eudicotyledons</taxon>
        <taxon>Gunneridae</taxon>
        <taxon>Pentapetalae</taxon>
        <taxon>rosids</taxon>
        <taxon>fabids</taxon>
        <taxon>Fabales</taxon>
        <taxon>Fabaceae</taxon>
        <taxon>Caesalpinioideae</taxon>
        <taxon>Cassia clade</taxon>
        <taxon>Senna</taxon>
    </lineage>
</organism>
<name>A0A834W1T4_9FABA</name>
<evidence type="ECO:0000313" key="2">
    <source>
        <dbReference type="Proteomes" id="UP000634136"/>
    </source>
</evidence>
<sequence>MEQKLVVLPHSLIHPLNCIFFNISFHLQPTSLAIYPYLPHSLSLVSGRMDDAAGKFGKRRRITRRKIKEDRWVWEERKYRVLPSGEVHGRS</sequence>
<keyword evidence="2" id="KW-1185">Reference proteome</keyword>
<dbReference type="EMBL" id="JAAIUW010000012">
    <property type="protein sequence ID" value="KAF7805953.1"/>
    <property type="molecule type" value="Genomic_DNA"/>
</dbReference>
<gene>
    <name evidence="1" type="ORF">G2W53_038114</name>
</gene>
<dbReference type="Proteomes" id="UP000634136">
    <property type="component" value="Unassembled WGS sequence"/>
</dbReference>
<comment type="caution">
    <text evidence="1">The sequence shown here is derived from an EMBL/GenBank/DDBJ whole genome shotgun (WGS) entry which is preliminary data.</text>
</comment>
<proteinExistence type="predicted"/>
<accession>A0A834W1T4</accession>
<evidence type="ECO:0000313" key="1">
    <source>
        <dbReference type="EMBL" id="KAF7805953.1"/>
    </source>
</evidence>